<organism evidence="1">
    <name type="scientific">bioreactor metagenome</name>
    <dbReference type="NCBI Taxonomy" id="1076179"/>
    <lineage>
        <taxon>unclassified sequences</taxon>
        <taxon>metagenomes</taxon>
        <taxon>ecological metagenomes</taxon>
    </lineage>
</organism>
<dbReference type="AlphaFoldDB" id="A0A645D9F1"/>
<sequence>MLNVTGESAGDRIAQRQKLDVAHLCDGSAHRLSHLNAVAVIGGSVGRENRSVKARPLADLGVVFLAHLNIACKTACGKHDCGALGGNNGALGTFAGGADHFAVLDD</sequence>
<gene>
    <name evidence="1" type="ORF">SDC9_132644</name>
</gene>
<accession>A0A645D9F1</accession>
<reference evidence="1" key="1">
    <citation type="submission" date="2019-08" db="EMBL/GenBank/DDBJ databases">
        <authorList>
            <person name="Kucharzyk K."/>
            <person name="Murdoch R.W."/>
            <person name="Higgins S."/>
            <person name="Loffler F."/>
        </authorList>
    </citation>
    <scope>NUCLEOTIDE SEQUENCE</scope>
</reference>
<protein>
    <submittedName>
        <fullName evidence="1">Uncharacterized protein</fullName>
    </submittedName>
</protein>
<proteinExistence type="predicted"/>
<name>A0A645D9F1_9ZZZZ</name>
<evidence type="ECO:0000313" key="1">
    <source>
        <dbReference type="EMBL" id="MPM85563.1"/>
    </source>
</evidence>
<dbReference type="EMBL" id="VSSQ01033836">
    <property type="protein sequence ID" value="MPM85563.1"/>
    <property type="molecule type" value="Genomic_DNA"/>
</dbReference>
<comment type="caution">
    <text evidence="1">The sequence shown here is derived from an EMBL/GenBank/DDBJ whole genome shotgun (WGS) entry which is preliminary data.</text>
</comment>